<dbReference type="Proteomes" id="UP001595998">
    <property type="component" value="Unassembled WGS sequence"/>
</dbReference>
<reference evidence="2" key="1">
    <citation type="journal article" date="2019" name="Int. J. Syst. Evol. Microbiol.">
        <title>The Global Catalogue of Microorganisms (GCM) 10K type strain sequencing project: providing services to taxonomists for standard genome sequencing and annotation.</title>
        <authorList>
            <consortium name="The Broad Institute Genomics Platform"/>
            <consortium name="The Broad Institute Genome Sequencing Center for Infectious Disease"/>
            <person name="Wu L."/>
            <person name="Ma J."/>
        </authorList>
    </citation>
    <scope>NUCLEOTIDE SEQUENCE [LARGE SCALE GENOMIC DNA]</scope>
    <source>
        <strain evidence="2">CCUG 56029</strain>
    </source>
</reference>
<comment type="caution">
    <text evidence="1">The sequence shown here is derived from an EMBL/GenBank/DDBJ whole genome shotgun (WGS) entry which is preliminary data.</text>
</comment>
<dbReference type="EMBL" id="JBHSEH010000005">
    <property type="protein sequence ID" value="MFC4425364.1"/>
    <property type="molecule type" value="Genomic_DNA"/>
</dbReference>
<name>A0ABV8XIF0_9DEIO</name>
<accession>A0ABV8XIF0</accession>
<organism evidence="1 2">
    <name type="scientific">Deinococcus navajonensis</name>
    <dbReference type="NCBI Taxonomy" id="309884"/>
    <lineage>
        <taxon>Bacteria</taxon>
        <taxon>Thermotogati</taxon>
        <taxon>Deinococcota</taxon>
        <taxon>Deinococci</taxon>
        <taxon>Deinococcales</taxon>
        <taxon>Deinococcaceae</taxon>
        <taxon>Deinococcus</taxon>
    </lineage>
</organism>
<sequence length="196" mass="20852">MIAVLILIVIFSGIALITYVDNTTKAGRRAALRGGAPAEALPGSVKVLQEPSALPAPAQETQAPGAGPDLLLPLPEPARTRAWGLLCLMADAQAGQASGGAGDVRTRYLLAQTRDVYLPDTLRAYLGLTEGARKTLAAQGQPPEQLLLEQLALIEDGVREALRHDHAAADRLLTQGRFLRERFGPLALDLRTDPQP</sequence>
<evidence type="ECO:0000313" key="1">
    <source>
        <dbReference type="EMBL" id="MFC4425364.1"/>
    </source>
</evidence>
<evidence type="ECO:0000313" key="2">
    <source>
        <dbReference type="Proteomes" id="UP001595998"/>
    </source>
</evidence>
<proteinExistence type="predicted"/>
<gene>
    <name evidence="1" type="ORF">ACFOZ9_04000</name>
</gene>
<dbReference type="RefSeq" id="WP_380036688.1">
    <property type="nucleotide sequence ID" value="NZ_JBHSEH010000005.1"/>
</dbReference>
<protein>
    <submittedName>
        <fullName evidence="1">Uncharacterized protein</fullName>
    </submittedName>
</protein>
<keyword evidence="2" id="KW-1185">Reference proteome</keyword>